<gene>
    <name evidence="1" type="ORF">CC78DRAFT_583255</name>
</gene>
<dbReference type="Proteomes" id="UP000800093">
    <property type="component" value="Unassembled WGS sequence"/>
</dbReference>
<protein>
    <submittedName>
        <fullName evidence="1">Uncharacterized protein</fullName>
    </submittedName>
</protein>
<organism evidence="1 2">
    <name type="scientific">Lojkania enalia</name>
    <dbReference type="NCBI Taxonomy" id="147567"/>
    <lineage>
        <taxon>Eukaryota</taxon>
        <taxon>Fungi</taxon>
        <taxon>Dikarya</taxon>
        <taxon>Ascomycota</taxon>
        <taxon>Pezizomycotina</taxon>
        <taxon>Dothideomycetes</taxon>
        <taxon>Pleosporomycetidae</taxon>
        <taxon>Pleosporales</taxon>
        <taxon>Pleosporales incertae sedis</taxon>
        <taxon>Lojkania</taxon>
    </lineage>
</organism>
<keyword evidence="2" id="KW-1185">Reference proteome</keyword>
<reference evidence="2" key="1">
    <citation type="journal article" date="2020" name="Stud. Mycol.">
        <title>101 Dothideomycetes genomes: A test case for predicting lifestyles and emergence of pathogens.</title>
        <authorList>
            <person name="Haridas S."/>
            <person name="Albert R."/>
            <person name="Binder M."/>
            <person name="Bloem J."/>
            <person name="LaButti K."/>
            <person name="Salamov A."/>
            <person name="Andreopoulos B."/>
            <person name="Baker S."/>
            <person name="Barry K."/>
            <person name="Bills G."/>
            <person name="Bluhm B."/>
            <person name="Cannon C."/>
            <person name="Castanera R."/>
            <person name="Culley D."/>
            <person name="Daum C."/>
            <person name="Ezra D."/>
            <person name="Gonzalez J."/>
            <person name="Henrissat B."/>
            <person name="Kuo A."/>
            <person name="Liang C."/>
            <person name="Lipzen A."/>
            <person name="Lutzoni F."/>
            <person name="Magnuson J."/>
            <person name="Mondo S."/>
            <person name="Nolan M."/>
            <person name="Ohm R."/>
            <person name="Pangilinan J."/>
            <person name="Park H.-J."/>
            <person name="Ramirez L."/>
            <person name="Alfaro M."/>
            <person name="Sun H."/>
            <person name="Tritt A."/>
            <person name="Yoshinaga Y."/>
            <person name="Zwiers L.-H."/>
            <person name="Turgeon B."/>
            <person name="Goodwin S."/>
            <person name="Spatafora J."/>
            <person name="Crous P."/>
            <person name="Grigoriev I."/>
        </authorList>
    </citation>
    <scope>NUCLEOTIDE SEQUENCE [LARGE SCALE GENOMIC DNA]</scope>
    <source>
        <strain evidence="2">CBS 304.66</strain>
    </source>
</reference>
<evidence type="ECO:0000313" key="1">
    <source>
        <dbReference type="EMBL" id="KAF2261888.1"/>
    </source>
</evidence>
<comment type="caution">
    <text evidence="1">The sequence shown here is derived from an EMBL/GenBank/DDBJ whole genome shotgun (WGS) entry which is preliminary data.</text>
</comment>
<proteinExistence type="predicted"/>
<dbReference type="AlphaFoldDB" id="A0A9P4K6I9"/>
<evidence type="ECO:0000313" key="2">
    <source>
        <dbReference type="Proteomes" id="UP000800093"/>
    </source>
</evidence>
<dbReference type="EMBL" id="ML986649">
    <property type="protein sequence ID" value="KAF2261888.1"/>
    <property type="molecule type" value="Genomic_DNA"/>
</dbReference>
<name>A0A9P4K6I9_9PLEO</name>
<sequence>MLYDGKHWKWWARSFDLTSQNGNVDGRLGSCLAVSRKAPSEGVMVPPQRPNSTNSAAAAAVSAQTALRCHVCRICLYGGTVTLMCGAGWLTVWENGHDGGGRHQSDLLHERLETGGALCWTVRDLVLVLAASPASASAGVFVVVDAWTSALECTAVRSRWPDLPAGDDLARCRSGLHTLHRDNQLDKASLNRPLLHPMPVRRSAHIRGNCFAFAALQTTLRSRAHATTLLYLSSTGVLAPPTWNCPMTRPPAALPTARCGAPARLSLGPPRGQASHGRMDIETRDGLTQHQRVPIWEHRTPSCPLPIIRRRSQSAEGLQEGCICRFCRVS</sequence>
<accession>A0A9P4K6I9</accession>